<feature type="transmembrane region" description="Helical" evidence="5">
    <location>
        <begin position="13"/>
        <end position="35"/>
    </location>
</feature>
<dbReference type="Proteomes" id="UP000288212">
    <property type="component" value="Unassembled WGS sequence"/>
</dbReference>
<feature type="transmembrane region" description="Helical" evidence="5">
    <location>
        <begin position="55"/>
        <end position="79"/>
    </location>
</feature>
<organism evidence="7 8">
    <name type="scientific">Aliidiomarina haloalkalitolerans</name>
    <dbReference type="NCBI Taxonomy" id="859059"/>
    <lineage>
        <taxon>Bacteria</taxon>
        <taxon>Pseudomonadati</taxon>
        <taxon>Pseudomonadota</taxon>
        <taxon>Gammaproteobacteria</taxon>
        <taxon>Alteromonadales</taxon>
        <taxon>Idiomarinaceae</taxon>
        <taxon>Aliidiomarina</taxon>
    </lineage>
</organism>
<evidence type="ECO:0000256" key="1">
    <source>
        <dbReference type="ARBA" id="ARBA00022475"/>
    </source>
</evidence>
<keyword evidence="4 5" id="KW-0472">Membrane</keyword>
<sequence>MPFYFSASGKGKLMVRLILSLIPIIILLLLSFMLGKHNATPVTVDWLFVTQQTSLAMVLAMVLVIGFALGLLTNLFGYIRLKWQIKRLKRLLIKEIKANTNKDS</sequence>
<feature type="domain" description="Lipopolysaccharide assembly protein A" evidence="6">
    <location>
        <begin position="38"/>
        <end position="90"/>
    </location>
</feature>
<evidence type="ECO:0000256" key="2">
    <source>
        <dbReference type="ARBA" id="ARBA00022692"/>
    </source>
</evidence>
<evidence type="ECO:0000313" key="8">
    <source>
        <dbReference type="Proteomes" id="UP000288212"/>
    </source>
</evidence>
<keyword evidence="2 5" id="KW-0812">Transmembrane</keyword>
<proteinExistence type="predicted"/>
<evidence type="ECO:0000259" key="6">
    <source>
        <dbReference type="Pfam" id="PF06305"/>
    </source>
</evidence>
<protein>
    <recommendedName>
        <fullName evidence="6">Lipopolysaccharide assembly protein A domain-containing protein</fullName>
    </recommendedName>
</protein>
<name>A0A432VYI9_9GAMM</name>
<evidence type="ECO:0000313" key="7">
    <source>
        <dbReference type="EMBL" id="RUO21724.1"/>
    </source>
</evidence>
<accession>A0A432VYI9</accession>
<dbReference type="AlphaFoldDB" id="A0A432VYI9"/>
<dbReference type="GO" id="GO:0005886">
    <property type="term" value="C:plasma membrane"/>
    <property type="evidence" value="ECO:0007669"/>
    <property type="project" value="InterPro"/>
</dbReference>
<keyword evidence="1" id="KW-1003">Cell membrane</keyword>
<evidence type="ECO:0000256" key="5">
    <source>
        <dbReference type="SAM" id="Phobius"/>
    </source>
</evidence>
<reference evidence="7 8" key="1">
    <citation type="journal article" date="2011" name="Front. Microbiol.">
        <title>Genomic signatures of strain selection and enhancement in Bacillus atrophaeus var. globigii, a historical biowarfare simulant.</title>
        <authorList>
            <person name="Gibbons H.S."/>
            <person name="Broomall S.M."/>
            <person name="McNew L.A."/>
            <person name="Daligault H."/>
            <person name="Chapman C."/>
            <person name="Bruce D."/>
            <person name="Karavis M."/>
            <person name="Krepps M."/>
            <person name="McGregor P.A."/>
            <person name="Hong C."/>
            <person name="Park K.H."/>
            <person name="Akmal A."/>
            <person name="Feldman A."/>
            <person name="Lin J.S."/>
            <person name="Chang W.E."/>
            <person name="Higgs B.W."/>
            <person name="Demirev P."/>
            <person name="Lindquist J."/>
            <person name="Liem A."/>
            <person name="Fochler E."/>
            <person name="Read T.D."/>
            <person name="Tapia R."/>
            <person name="Johnson S."/>
            <person name="Bishop-Lilly K.A."/>
            <person name="Detter C."/>
            <person name="Han C."/>
            <person name="Sozhamannan S."/>
            <person name="Rosenzweig C.N."/>
            <person name="Skowronski E.W."/>
        </authorList>
    </citation>
    <scope>NUCLEOTIDE SEQUENCE [LARGE SCALE GENOMIC DNA]</scope>
    <source>
        <strain evidence="7 8">AK5</strain>
    </source>
</reference>
<dbReference type="EMBL" id="PIPI01000001">
    <property type="protein sequence ID" value="RUO21724.1"/>
    <property type="molecule type" value="Genomic_DNA"/>
</dbReference>
<dbReference type="Pfam" id="PF06305">
    <property type="entry name" value="LapA_dom"/>
    <property type="match status" value="1"/>
</dbReference>
<gene>
    <name evidence="7" type="ORF">CWE06_02410</name>
</gene>
<keyword evidence="8" id="KW-1185">Reference proteome</keyword>
<evidence type="ECO:0000256" key="3">
    <source>
        <dbReference type="ARBA" id="ARBA00022989"/>
    </source>
</evidence>
<dbReference type="InterPro" id="IPR010445">
    <property type="entry name" value="LapA_dom"/>
</dbReference>
<comment type="caution">
    <text evidence="7">The sequence shown here is derived from an EMBL/GenBank/DDBJ whole genome shotgun (WGS) entry which is preliminary data.</text>
</comment>
<keyword evidence="3 5" id="KW-1133">Transmembrane helix</keyword>
<evidence type="ECO:0000256" key="4">
    <source>
        <dbReference type="ARBA" id="ARBA00023136"/>
    </source>
</evidence>